<dbReference type="EMBL" id="CM001475">
    <property type="protein sequence ID" value="EIC28873.1"/>
    <property type="molecule type" value="Genomic_DNA"/>
</dbReference>
<accession>H8GH82</accession>
<feature type="signal peptide" evidence="11">
    <location>
        <begin position="1"/>
        <end position="25"/>
    </location>
</feature>
<gene>
    <name evidence="13" type="ORF">Metal_1054</name>
</gene>
<evidence type="ECO:0000313" key="14">
    <source>
        <dbReference type="Proteomes" id="UP000005090"/>
    </source>
</evidence>
<feature type="compositionally biased region" description="Low complexity" evidence="10">
    <location>
        <begin position="348"/>
        <end position="358"/>
    </location>
</feature>
<keyword evidence="13" id="KW-0645">Protease</keyword>
<dbReference type="Pfam" id="PF00768">
    <property type="entry name" value="Peptidase_S11"/>
    <property type="match status" value="1"/>
</dbReference>
<evidence type="ECO:0000256" key="1">
    <source>
        <dbReference type="ARBA" id="ARBA00007164"/>
    </source>
</evidence>
<dbReference type="GO" id="GO:0071555">
    <property type="term" value="P:cell wall organization"/>
    <property type="evidence" value="ECO:0007669"/>
    <property type="project" value="UniProtKB-KW"/>
</dbReference>
<evidence type="ECO:0000259" key="12">
    <source>
        <dbReference type="Pfam" id="PF00768"/>
    </source>
</evidence>
<feature type="domain" description="Peptidase S11 D-alanyl-D-alanine carboxypeptidase A N-terminal" evidence="12">
    <location>
        <begin position="24"/>
        <end position="245"/>
    </location>
</feature>
<evidence type="ECO:0000256" key="11">
    <source>
        <dbReference type="SAM" id="SignalP"/>
    </source>
</evidence>
<dbReference type="eggNOG" id="COG1686">
    <property type="taxonomic scope" value="Bacteria"/>
</dbReference>
<dbReference type="InterPro" id="IPR012338">
    <property type="entry name" value="Beta-lactam/transpept-like"/>
</dbReference>
<reference evidence="13 14" key="1">
    <citation type="journal article" date="2013" name="Genome Announc.">
        <title>Genome Sequence of the Obligate Gammaproteobacterial Methanotroph Methylomicrobium album Strain BG8.</title>
        <authorList>
            <person name="Kits K.D."/>
            <person name="Kalyuzhnaya M.G."/>
            <person name="Klotz M.G."/>
            <person name="Jetten M.S."/>
            <person name="Op den Camp H.J."/>
            <person name="Vuilleumier S."/>
            <person name="Bringel F."/>
            <person name="Dispirito A.A."/>
            <person name="Murrell J.C."/>
            <person name="Bruce D."/>
            <person name="Cheng J.F."/>
            <person name="Copeland A."/>
            <person name="Goodwin L."/>
            <person name="Hauser L."/>
            <person name="Lajus A."/>
            <person name="Land M.L."/>
            <person name="Lapidus A."/>
            <person name="Lucas S."/>
            <person name="Medigue C."/>
            <person name="Pitluck S."/>
            <person name="Woyke T."/>
            <person name="Zeytun A."/>
            <person name="Stein L.Y."/>
        </authorList>
    </citation>
    <scope>NUCLEOTIDE SEQUENCE [LARGE SCALE GENOMIC DNA]</scope>
    <source>
        <strain evidence="13 14">BG8</strain>
    </source>
</reference>
<keyword evidence="4" id="KW-0133">Cell shape</keyword>
<keyword evidence="6" id="KW-0961">Cell wall biogenesis/degradation</keyword>
<dbReference type="InterPro" id="IPR018044">
    <property type="entry name" value="Peptidase_S11"/>
</dbReference>
<evidence type="ECO:0000256" key="5">
    <source>
        <dbReference type="ARBA" id="ARBA00022984"/>
    </source>
</evidence>
<keyword evidence="3" id="KW-0378">Hydrolase</keyword>
<feature type="active site" description="Acyl-ester intermediate" evidence="7">
    <location>
        <position position="53"/>
    </location>
</feature>
<name>H8GH82_METAL</name>
<evidence type="ECO:0000256" key="6">
    <source>
        <dbReference type="ARBA" id="ARBA00023316"/>
    </source>
</evidence>
<dbReference type="GO" id="GO:0006508">
    <property type="term" value="P:proteolysis"/>
    <property type="evidence" value="ECO:0007669"/>
    <property type="project" value="InterPro"/>
</dbReference>
<dbReference type="AlphaFoldDB" id="H8GH82"/>
<keyword evidence="2 11" id="KW-0732">Signal</keyword>
<dbReference type="STRING" id="686340.Metal_1054"/>
<evidence type="ECO:0000256" key="9">
    <source>
        <dbReference type="RuleBase" id="RU004016"/>
    </source>
</evidence>
<dbReference type="PANTHER" id="PTHR21581">
    <property type="entry name" value="D-ALANYL-D-ALANINE CARBOXYPEPTIDASE"/>
    <property type="match status" value="1"/>
</dbReference>
<feature type="region of interest" description="Disordered" evidence="10">
    <location>
        <begin position="348"/>
        <end position="398"/>
    </location>
</feature>
<evidence type="ECO:0000256" key="10">
    <source>
        <dbReference type="SAM" id="MobiDB-lite"/>
    </source>
</evidence>
<keyword evidence="14" id="KW-1185">Reference proteome</keyword>
<dbReference type="RefSeq" id="WP_005370280.1">
    <property type="nucleotide sequence ID" value="NZ_CM001475.1"/>
</dbReference>
<dbReference type="InterPro" id="IPR001967">
    <property type="entry name" value="Peptidase_S11_N"/>
</dbReference>
<keyword evidence="13" id="KW-0121">Carboxypeptidase</keyword>
<dbReference type="HOGENOM" id="CLU_027070_1_1_6"/>
<dbReference type="PANTHER" id="PTHR21581:SF6">
    <property type="entry name" value="TRAFFICKING PROTEIN PARTICLE COMPLEX SUBUNIT 12"/>
    <property type="match status" value="1"/>
</dbReference>
<dbReference type="SUPFAM" id="SSF56601">
    <property type="entry name" value="beta-lactamase/transpeptidase-like"/>
    <property type="match status" value="1"/>
</dbReference>
<feature type="active site" evidence="7">
    <location>
        <position position="113"/>
    </location>
</feature>
<evidence type="ECO:0000313" key="13">
    <source>
        <dbReference type="EMBL" id="EIC28873.1"/>
    </source>
</evidence>
<evidence type="ECO:0000256" key="2">
    <source>
        <dbReference type="ARBA" id="ARBA00022729"/>
    </source>
</evidence>
<protein>
    <submittedName>
        <fullName evidence="13">D-alanyl-D-alanine carboxypeptidase</fullName>
    </submittedName>
</protein>
<proteinExistence type="inferred from homology"/>
<evidence type="ECO:0000256" key="8">
    <source>
        <dbReference type="PIRSR" id="PIRSR618044-2"/>
    </source>
</evidence>
<evidence type="ECO:0000256" key="3">
    <source>
        <dbReference type="ARBA" id="ARBA00022801"/>
    </source>
</evidence>
<sequence length="398" mass="42901">MRKVKSFVIVLLTFGALLAAGAAHARHAAILIDAENGNVLHEIDATHPWYPASLTKVMTLYMAFEALAQGRIGLHDGMTASYHASRQPQSKLGLRAGEILTVEEAILAVITRSANDAAVVLGEHLGGTEEAFAGQMTAKARQLGMYNTRFMNATGLPNDLQVTTSRDLAVLAWKIMKHFPNYYPYFASHGFFFKGRELHGINKFTARYPGAEGMKTGFTCGSGFNLMSSALQNGKRLIGIILGGSTSAERYQLMMNMMDAGFSNRYGDGSYRNIGMMTASASGEPPYQLDCGKHPGIQAASAAGDGNYHRVVDRQPAAKHYRAHKPLRTASGYHRLAAGKQAAQKAAAKRNAPAVRAKTAPGKRSGVTRTAQKTAVTKKKTVKPAASQKTVKKTKKSK</sequence>
<evidence type="ECO:0000256" key="4">
    <source>
        <dbReference type="ARBA" id="ARBA00022960"/>
    </source>
</evidence>
<dbReference type="GO" id="GO:0008360">
    <property type="term" value="P:regulation of cell shape"/>
    <property type="evidence" value="ECO:0007669"/>
    <property type="project" value="UniProtKB-KW"/>
</dbReference>
<comment type="similarity">
    <text evidence="1 9">Belongs to the peptidase S11 family.</text>
</comment>
<dbReference type="GO" id="GO:0009002">
    <property type="term" value="F:serine-type D-Ala-D-Ala carboxypeptidase activity"/>
    <property type="evidence" value="ECO:0007669"/>
    <property type="project" value="InterPro"/>
</dbReference>
<dbReference type="GO" id="GO:0009252">
    <property type="term" value="P:peptidoglycan biosynthetic process"/>
    <property type="evidence" value="ECO:0007669"/>
    <property type="project" value="UniProtKB-KW"/>
</dbReference>
<feature type="binding site" evidence="8">
    <location>
        <position position="215"/>
    </location>
    <ligand>
        <name>substrate</name>
    </ligand>
</feature>
<dbReference type="Gene3D" id="3.40.710.10">
    <property type="entry name" value="DD-peptidase/beta-lactamase superfamily"/>
    <property type="match status" value="1"/>
</dbReference>
<evidence type="ECO:0000256" key="7">
    <source>
        <dbReference type="PIRSR" id="PIRSR618044-1"/>
    </source>
</evidence>
<dbReference type="Proteomes" id="UP000005090">
    <property type="component" value="Chromosome"/>
</dbReference>
<feature type="active site" description="Proton acceptor" evidence="7">
    <location>
        <position position="56"/>
    </location>
</feature>
<keyword evidence="5" id="KW-0573">Peptidoglycan synthesis</keyword>
<feature type="chain" id="PRO_5003611961" evidence="11">
    <location>
        <begin position="26"/>
        <end position="398"/>
    </location>
</feature>
<organism evidence="13 14">
    <name type="scientific">Methylomicrobium album BG8</name>
    <dbReference type="NCBI Taxonomy" id="686340"/>
    <lineage>
        <taxon>Bacteria</taxon>
        <taxon>Pseudomonadati</taxon>
        <taxon>Pseudomonadota</taxon>
        <taxon>Gammaproteobacteria</taxon>
        <taxon>Methylococcales</taxon>
        <taxon>Methylococcaceae</taxon>
        <taxon>Methylomicrobium</taxon>
    </lineage>
</organism>
<dbReference type="PRINTS" id="PR00725">
    <property type="entry name" value="DADACBPTASE1"/>
</dbReference>